<organism evidence="4 5">
    <name type="scientific">Oryctes borbonicus</name>
    <dbReference type="NCBI Taxonomy" id="1629725"/>
    <lineage>
        <taxon>Eukaryota</taxon>
        <taxon>Metazoa</taxon>
        <taxon>Ecdysozoa</taxon>
        <taxon>Arthropoda</taxon>
        <taxon>Hexapoda</taxon>
        <taxon>Insecta</taxon>
        <taxon>Pterygota</taxon>
        <taxon>Neoptera</taxon>
        <taxon>Endopterygota</taxon>
        <taxon>Coleoptera</taxon>
        <taxon>Polyphaga</taxon>
        <taxon>Scarabaeiformia</taxon>
        <taxon>Scarabaeidae</taxon>
        <taxon>Dynastinae</taxon>
        <taxon>Oryctes</taxon>
    </lineage>
</organism>
<evidence type="ECO:0000256" key="1">
    <source>
        <dbReference type="ARBA" id="ARBA00022614"/>
    </source>
</evidence>
<dbReference type="SUPFAM" id="SSF52058">
    <property type="entry name" value="L domain-like"/>
    <property type="match status" value="1"/>
</dbReference>
<dbReference type="Proteomes" id="UP000051574">
    <property type="component" value="Unassembled WGS sequence"/>
</dbReference>
<dbReference type="CDD" id="cd21340">
    <property type="entry name" value="PPP1R42"/>
    <property type="match status" value="1"/>
</dbReference>
<evidence type="ECO:0000256" key="3">
    <source>
        <dbReference type="SAM" id="MobiDB-lite"/>
    </source>
</evidence>
<reference evidence="4 5" key="1">
    <citation type="submission" date="2015-09" db="EMBL/GenBank/DDBJ databases">
        <title>Draft genome of the scarab beetle Oryctes borbonicus.</title>
        <authorList>
            <person name="Meyer J.M."/>
            <person name="Markov G.V."/>
            <person name="Baskaran P."/>
            <person name="Herrmann M."/>
            <person name="Sommer R.J."/>
            <person name="Roedelsperger C."/>
        </authorList>
    </citation>
    <scope>NUCLEOTIDE SEQUENCE [LARGE SCALE GENOMIC DNA]</scope>
    <source>
        <strain evidence="4">OB123</strain>
        <tissue evidence="4">Whole animal</tissue>
    </source>
</reference>
<protein>
    <submittedName>
        <fullName evidence="4">Uncharacterized protein</fullName>
    </submittedName>
</protein>
<dbReference type="SMART" id="SM00365">
    <property type="entry name" value="LRR_SD22"/>
    <property type="match status" value="4"/>
</dbReference>
<dbReference type="Gene3D" id="3.80.10.10">
    <property type="entry name" value="Ribonuclease Inhibitor"/>
    <property type="match status" value="2"/>
</dbReference>
<feature type="region of interest" description="Disordered" evidence="3">
    <location>
        <begin position="1"/>
        <end position="22"/>
    </location>
</feature>
<dbReference type="PANTHER" id="PTHR46652:SF3">
    <property type="entry name" value="LEUCINE-RICH REPEAT-CONTAINING PROTEIN 9"/>
    <property type="match status" value="1"/>
</dbReference>
<dbReference type="PROSITE" id="PS51450">
    <property type="entry name" value="LRR"/>
    <property type="match status" value="3"/>
</dbReference>
<proteinExistence type="predicted"/>
<keyword evidence="2" id="KW-0677">Repeat</keyword>
<name>A0A0T6B8G9_9SCAR</name>
<accession>A0A0T6B8G9</accession>
<comment type="caution">
    <text evidence="4">The sequence shown here is derived from an EMBL/GenBank/DDBJ whole genome shotgun (WGS) entry which is preliminary data.</text>
</comment>
<dbReference type="OrthoDB" id="10262005at2759"/>
<dbReference type="PANTHER" id="PTHR46652">
    <property type="entry name" value="LEUCINE-RICH REPEAT AND IQ DOMAIN-CONTAINING PROTEIN 1-RELATED"/>
    <property type="match status" value="1"/>
</dbReference>
<dbReference type="InterPro" id="IPR032675">
    <property type="entry name" value="LRR_dom_sf"/>
</dbReference>
<gene>
    <name evidence="4" type="ORF">AMK59_3692</name>
</gene>
<dbReference type="InterPro" id="IPR001611">
    <property type="entry name" value="Leu-rich_rpt"/>
</dbReference>
<dbReference type="EMBL" id="LJIG01009275">
    <property type="protein sequence ID" value="KRT83405.1"/>
    <property type="molecule type" value="Genomic_DNA"/>
</dbReference>
<evidence type="ECO:0000313" key="5">
    <source>
        <dbReference type="Proteomes" id="UP000051574"/>
    </source>
</evidence>
<keyword evidence="1" id="KW-0433">Leucine-rich repeat</keyword>
<evidence type="ECO:0000313" key="4">
    <source>
        <dbReference type="EMBL" id="KRT83405.1"/>
    </source>
</evidence>
<dbReference type="InterPro" id="IPR050836">
    <property type="entry name" value="SDS22/Internalin_LRR"/>
</dbReference>
<dbReference type="AlphaFoldDB" id="A0A0T6B8G9"/>
<sequence length="269" mass="31295">MDKIKKSVKGVKNFQDQQKSPDKTEHKITHLYFNDKRLTVINSFKGYVHLTVLYLHNNDIDKIEHLENLSNLRGLYLQRNKIKKIENLNGLRKLQRLYLGHNEISVVENLENLDHLEELHLEKQRLASGDKLCFDPRTMDCLSNSLIILNVSHDNLETIQMLLPLKYLKFLNASNNNIMYISNITDTLQHLSQLRDVNFSGNPISKERRYRETIIGKSISLKTLDDKEIADVTRSFIKRFEIEKANFVQREGMPNLPNNIAGTLLINSN</sequence>
<dbReference type="Pfam" id="PF12799">
    <property type="entry name" value="LRR_4"/>
    <property type="match status" value="1"/>
</dbReference>
<dbReference type="InterPro" id="IPR025875">
    <property type="entry name" value="Leu-rich_rpt_4"/>
</dbReference>
<evidence type="ECO:0000256" key="2">
    <source>
        <dbReference type="ARBA" id="ARBA00022737"/>
    </source>
</evidence>
<keyword evidence="5" id="KW-1185">Reference proteome</keyword>